<organism evidence="1 2">
    <name type="scientific">Petrolisthes manimaculis</name>
    <dbReference type="NCBI Taxonomy" id="1843537"/>
    <lineage>
        <taxon>Eukaryota</taxon>
        <taxon>Metazoa</taxon>
        <taxon>Ecdysozoa</taxon>
        <taxon>Arthropoda</taxon>
        <taxon>Crustacea</taxon>
        <taxon>Multicrustacea</taxon>
        <taxon>Malacostraca</taxon>
        <taxon>Eumalacostraca</taxon>
        <taxon>Eucarida</taxon>
        <taxon>Decapoda</taxon>
        <taxon>Pleocyemata</taxon>
        <taxon>Anomura</taxon>
        <taxon>Galatheoidea</taxon>
        <taxon>Porcellanidae</taxon>
        <taxon>Petrolisthes</taxon>
    </lineage>
</organism>
<dbReference type="EMBL" id="JAWZYT010002204">
    <property type="protein sequence ID" value="KAK4305985.1"/>
    <property type="molecule type" value="Genomic_DNA"/>
</dbReference>
<comment type="caution">
    <text evidence="1">The sequence shown here is derived from an EMBL/GenBank/DDBJ whole genome shotgun (WGS) entry which is preliminary data.</text>
</comment>
<proteinExistence type="predicted"/>
<reference evidence="1" key="1">
    <citation type="submission" date="2023-11" db="EMBL/GenBank/DDBJ databases">
        <title>Genome assemblies of two species of porcelain crab, Petrolisthes cinctipes and Petrolisthes manimaculis (Anomura: Porcellanidae).</title>
        <authorList>
            <person name="Angst P."/>
        </authorList>
    </citation>
    <scope>NUCLEOTIDE SEQUENCE</scope>
    <source>
        <strain evidence="1">PB745_02</strain>
        <tissue evidence="1">Gill</tissue>
    </source>
</reference>
<name>A0AAE1PCA5_9EUCA</name>
<accession>A0AAE1PCA5</accession>
<protein>
    <submittedName>
        <fullName evidence="1">Uncharacterized protein</fullName>
    </submittedName>
</protein>
<evidence type="ECO:0000313" key="2">
    <source>
        <dbReference type="Proteomes" id="UP001292094"/>
    </source>
</evidence>
<sequence>MAVLNATYSQALHPVPRVYLPLFTATTQAPTYMPFIIPWCSVQAIHSLNSHSEGRSQPWMQVVVVVVSVGGNSLKWRQ</sequence>
<dbReference type="AlphaFoldDB" id="A0AAE1PCA5"/>
<dbReference type="Proteomes" id="UP001292094">
    <property type="component" value="Unassembled WGS sequence"/>
</dbReference>
<keyword evidence="2" id="KW-1185">Reference proteome</keyword>
<evidence type="ECO:0000313" key="1">
    <source>
        <dbReference type="EMBL" id="KAK4305985.1"/>
    </source>
</evidence>
<gene>
    <name evidence="1" type="ORF">Pmani_022177</name>
</gene>